<keyword evidence="10 17" id="KW-1133">Transmembrane helix</keyword>
<evidence type="ECO:0000313" key="20">
    <source>
        <dbReference type="EMBL" id="KAJ7010346.1"/>
    </source>
</evidence>
<accession>A0AAD6RKV4</accession>
<dbReference type="GO" id="GO:0016887">
    <property type="term" value="F:ATP hydrolysis activity"/>
    <property type="evidence" value="ECO:0007669"/>
    <property type="project" value="InterPro"/>
</dbReference>
<evidence type="ECO:0000256" key="1">
    <source>
        <dbReference type="ARBA" id="ARBA00004141"/>
    </source>
</evidence>
<evidence type="ECO:0000256" key="13">
    <source>
        <dbReference type="PIRSR" id="PIRSR606539-1"/>
    </source>
</evidence>
<dbReference type="NCBIfam" id="TIGR01494">
    <property type="entry name" value="ATPase_P-type"/>
    <property type="match status" value="2"/>
</dbReference>
<dbReference type="InterPro" id="IPR044492">
    <property type="entry name" value="P_typ_ATPase_HD_dom"/>
</dbReference>
<feature type="transmembrane region" description="Helical" evidence="17">
    <location>
        <begin position="1585"/>
        <end position="1605"/>
    </location>
</feature>
<comment type="subcellular location">
    <subcellularLocation>
        <location evidence="1">Membrane</location>
        <topology evidence="1">Multi-pass membrane protein</topology>
    </subcellularLocation>
</comment>
<dbReference type="Pfam" id="PF16212">
    <property type="entry name" value="PhoLip_ATPase_C"/>
    <property type="match status" value="1"/>
</dbReference>
<dbReference type="InterPro" id="IPR001757">
    <property type="entry name" value="P_typ_ATPase"/>
</dbReference>
<feature type="binding site" evidence="14">
    <location>
        <position position="1134"/>
    </location>
    <ligand>
        <name>ATP</name>
        <dbReference type="ChEBI" id="CHEBI:30616"/>
    </ligand>
</feature>
<keyword evidence="6 14" id="KW-0547">Nucleotide-binding</keyword>
<keyword evidence="8 15" id="KW-0460">Magnesium</keyword>
<evidence type="ECO:0000256" key="9">
    <source>
        <dbReference type="ARBA" id="ARBA00022967"/>
    </source>
</evidence>
<dbReference type="FunFam" id="2.70.150.10:FF:000023">
    <property type="entry name" value="Phospholipid-transporting ATPase"/>
    <property type="match status" value="1"/>
</dbReference>
<feature type="transmembrane region" description="Helical" evidence="17">
    <location>
        <begin position="1434"/>
        <end position="1454"/>
    </location>
</feature>
<dbReference type="SFLD" id="SFLDS00003">
    <property type="entry name" value="Haloacid_Dehalogenase"/>
    <property type="match status" value="1"/>
</dbReference>
<feature type="binding site" evidence="14">
    <location>
        <position position="1356"/>
    </location>
    <ligand>
        <name>ATP</name>
        <dbReference type="ChEBI" id="CHEBI:30616"/>
    </ligand>
</feature>
<sequence length="1882" mass="212886">MPPSYMPPSILQVNTKDKRKKEESMASSYLPSAYSATQRRSSRTPDNPIIAGPLNPGLAPAPNPRPILQFLAFGLFILLSLLQLLPATHSRDPFDPSRNWVPLHSNPSSPVKFILCTFFVQARNFMLRELGARNGDGGGDDGMVHVVSWMDCLDLRVLAVLANSTLSSSSCPELVSFHFFIPGGDEDKVPFYKLKVLFPHSKLEIHGQEEVKEIVRIAFSDEQYAEPNYEEIVPFIIPTVHQFLSKFIYVSANVIMKARVEELIGVDLNNYAIASAEDCSQRLKTYVNSDVLDAIQRSGSKPWVSETPYAKDTCLPDLSVLVINARKLDKDIVETVLWWSKVLNLRERTGQKNLAVALALYNRYLKLSSSWLVKDITSSEVNNSMIIYYDGPKTSCIESISGAASKYSDSNILLHLLVDVHVSYCNQSPNNSGSTCYLCHSSTSGAVDYNVKIRRKVYKICLADLEAVQKICVVRTMHGSSRRTKGKIRWSKLYSFSCFRPHTSDPDSAQELIGQPGFSRVVFCNEPQVHKRKPYKYTNNSVSTKKYTAVTFLPKALFEQFRRVANLYFLLTAALSITSLAPVKPVSLIAPLVFVVGISMLKEAVEDWYRFLQDLNVNTRTVKAHAGNGLFVDKLWREISVGDVVKVNKDEYFSSDLLLLSSSYEDGVCYVETMNLDGETNLKIKRCLEVTLDLNEDAKFSEFKATTRCEDPNPSLYTFVGNLEFENKVYPLSPSQILLRDSKLRNTDYVYGAVIFSGHDTKVVRNSTMSPSKRSRLEKKMDKVIYLLFSMLLLISLITSIGSAVVIKSDMSQWWYLSLEDSDPLFDPSNPLKSGFLQFIRALILYGYLIPISLYVSIEIVKVLQAKFIDKDKKMYDEATCKSVQARTSNLNEELGQVEIILSDKTGTLTCNQMEFRKCSIAGISYGGNINEVDIAASKRMNTGIDAYRSSIDQSDTTSQSLEMSEFSVADIITQQAILRGQENADNLNARNSRLSDVRKESVIKVIKGFNFRDDRLMNNQWIYRSDLFDMTMFFRVMALCHTGIPVEDGQTDKLKYEAESPEEVAFLIASQEFGFQFFQRTQSLMTLKEHDPSSGKQVKREYKLLNLLEFSSSRKRMSVIVRDEDGKIYLLCKGADSIIFDRLADNGGAYQEATTSHLSNYAEDGFRTLAFAYRVLELAEYEQWNSIFMQAKTTVGPEREELLEHATEMIEKELILLGVAAVEDKLQKGVIECIDKLAQAGMKIWLLTGDKKETAINIGFSCSLLRQDMKQFHVCLSKETESKDQLKSMKEEILHQIESSYQVMCQESKKYSPFSLVVDGRALEIALKSDVRDQFLQLAVNCASVICCRVSPKQKALITRLVKEYTGKTTLAIGDGANDVGMIQEADIGVGISGMEGMQAVMASDFSLPQFRFLERLLIVHGHWCYKRISKMVLYFVYKNIAFGLTLFYYEIFTNFSGDSLYDDWYMVMFNVLLTSLPVISLGVFEQDVSSDVCLQFPSLYRQGQRNIIFSWSRIVGWILNGTVAASVVFLANIYIFSPDAFRQEGNVADITHFGAIMYTCIIWTVNCQIALIITHFTWIQHLFIWGSILLWYIFAIAFGALPPDYSQRGFNIITESIGSAPKYWIATFLVIVVALLPYFTHIAFQRLLYPMDDHIIQEMKHCKKDVTENQMWLREQRNSQRSTQVGFTARVDARIRSFKEGLSLKRISIYNLLGFSRNLKTQPPPSSPPPAAAYGAKDSQALSHMDNRQDILGNNSPEVIRWLCNLSASELDMLIRLKSLILHRAKVLGHDELAKNFDLPTLRAIGLFLMEYLKGKFKDLSQVQGLTKLVVFPECCNLLKGNPGEDSSMEELKACIGIDERKRPTERPGEEATKQKKQRL</sequence>
<feature type="binding site" evidence="14">
    <location>
        <position position="1168"/>
    </location>
    <ligand>
        <name>ATP</name>
        <dbReference type="ChEBI" id="CHEBI:30616"/>
    </ligand>
</feature>
<feature type="binding site" evidence="15">
    <location>
        <position position="904"/>
    </location>
    <ligand>
        <name>Mg(2+)</name>
        <dbReference type="ChEBI" id="CHEBI:18420"/>
    </ligand>
</feature>
<dbReference type="PANTHER" id="PTHR24092:SF157">
    <property type="entry name" value="PHOSPHOLIPID-TRANSPORTING ATPASE"/>
    <property type="match status" value="1"/>
</dbReference>
<feature type="transmembrane region" description="Helical" evidence="17">
    <location>
        <begin position="784"/>
        <end position="807"/>
    </location>
</feature>
<feature type="transmembrane region" description="Helical" evidence="17">
    <location>
        <begin position="1557"/>
        <end position="1578"/>
    </location>
</feature>
<organism evidence="20 21">
    <name type="scientific">Populus alba x Populus x berolinensis</name>
    <dbReference type="NCBI Taxonomy" id="444605"/>
    <lineage>
        <taxon>Eukaryota</taxon>
        <taxon>Viridiplantae</taxon>
        <taxon>Streptophyta</taxon>
        <taxon>Embryophyta</taxon>
        <taxon>Tracheophyta</taxon>
        <taxon>Spermatophyta</taxon>
        <taxon>Magnoliopsida</taxon>
        <taxon>eudicotyledons</taxon>
        <taxon>Gunneridae</taxon>
        <taxon>Pentapetalae</taxon>
        <taxon>rosids</taxon>
        <taxon>fabids</taxon>
        <taxon>Malpighiales</taxon>
        <taxon>Salicaceae</taxon>
        <taxon>Saliceae</taxon>
        <taxon>Populus</taxon>
    </lineage>
</organism>
<feature type="binding site" evidence="15">
    <location>
        <position position="1380"/>
    </location>
    <ligand>
        <name>Mg(2+)</name>
        <dbReference type="ChEBI" id="CHEBI:18420"/>
    </ligand>
</feature>
<keyword evidence="4 17" id="KW-0812">Transmembrane</keyword>
<feature type="binding site" evidence="15">
    <location>
        <position position="1376"/>
    </location>
    <ligand>
        <name>Mg(2+)</name>
        <dbReference type="ChEBI" id="CHEBI:18420"/>
    </ligand>
</feature>
<dbReference type="InterPro" id="IPR008250">
    <property type="entry name" value="ATPase_P-typ_transduc_dom_A_sf"/>
</dbReference>
<dbReference type="InterPro" id="IPR023299">
    <property type="entry name" value="ATPase_P-typ_cyto_dom_N"/>
</dbReference>
<keyword evidence="9" id="KW-1278">Translocase</keyword>
<dbReference type="PRINTS" id="PR00119">
    <property type="entry name" value="CATATPASE"/>
</dbReference>
<keyword evidence="7 14" id="KW-0067">ATP-binding</keyword>
<dbReference type="SUPFAM" id="SSF81653">
    <property type="entry name" value="Calcium ATPase, transduction domain A"/>
    <property type="match status" value="1"/>
</dbReference>
<evidence type="ECO:0000256" key="3">
    <source>
        <dbReference type="ARBA" id="ARBA00012189"/>
    </source>
</evidence>
<dbReference type="InterPro" id="IPR032630">
    <property type="entry name" value="P_typ_ATPase_c"/>
</dbReference>
<dbReference type="InterPro" id="IPR018303">
    <property type="entry name" value="ATPase_P-typ_P_site"/>
</dbReference>
<evidence type="ECO:0000259" key="18">
    <source>
        <dbReference type="Pfam" id="PF16209"/>
    </source>
</evidence>
<dbReference type="Proteomes" id="UP001164929">
    <property type="component" value="Chromosome 1"/>
</dbReference>
<feature type="binding site" evidence="14">
    <location>
        <position position="1064"/>
    </location>
    <ligand>
        <name>ATP</name>
        <dbReference type="ChEBI" id="CHEBI:30616"/>
    </ligand>
</feature>
<feature type="binding site" evidence="14">
    <location>
        <position position="904"/>
    </location>
    <ligand>
        <name>ATP</name>
        <dbReference type="ChEBI" id="CHEBI:30616"/>
    </ligand>
</feature>
<dbReference type="FunFam" id="3.40.50.1000:FF:000014">
    <property type="entry name" value="Phospholipid-transporting ATPase"/>
    <property type="match status" value="1"/>
</dbReference>
<proteinExistence type="inferred from homology"/>
<feature type="binding site" evidence="14">
    <location>
        <position position="1249"/>
    </location>
    <ligand>
        <name>ATP</name>
        <dbReference type="ChEBI" id="CHEBI:30616"/>
    </ligand>
</feature>
<evidence type="ECO:0000256" key="2">
    <source>
        <dbReference type="ARBA" id="ARBA00008109"/>
    </source>
</evidence>
<feature type="transmembrane region" description="Helical" evidence="17">
    <location>
        <begin position="1516"/>
        <end position="1537"/>
    </location>
</feature>
<dbReference type="InterPro" id="IPR029044">
    <property type="entry name" value="Nucleotide-diphossugar_trans"/>
</dbReference>
<feature type="transmembrane region" description="Helical" evidence="17">
    <location>
        <begin position="1466"/>
        <end position="1486"/>
    </location>
</feature>
<dbReference type="SUPFAM" id="SSF81665">
    <property type="entry name" value="Calcium ATPase, transmembrane domain M"/>
    <property type="match status" value="1"/>
</dbReference>
<dbReference type="Gene3D" id="3.40.1110.10">
    <property type="entry name" value="Calcium-transporting ATPase, cytoplasmic domain N"/>
    <property type="match status" value="1"/>
</dbReference>
<feature type="region of interest" description="Disordered" evidence="16">
    <location>
        <begin position="1722"/>
        <end position="1741"/>
    </location>
</feature>
<feature type="transmembrane region" description="Helical" evidence="17">
    <location>
        <begin position="588"/>
        <end position="605"/>
    </location>
</feature>
<feature type="compositionally biased region" description="Polar residues" evidence="16">
    <location>
        <begin position="25"/>
        <end position="39"/>
    </location>
</feature>
<dbReference type="SFLD" id="SFLDG00002">
    <property type="entry name" value="C1.7:_P-type_atpase_like"/>
    <property type="match status" value="1"/>
</dbReference>
<evidence type="ECO:0000256" key="8">
    <source>
        <dbReference type="ARBA" id="ARBA00022842"/>
    </source>
</evidence>
<protein>
    <recommendedName>
        <fullName evidence="3">P-type phospholipid transporter</fullName>
        <ecNumber evidence="3">7.6.2.1</ecNumber>
    </recommendedName>
</protein>
<feature type="binding site" evidence="14">
    <location>
        <position position="1379"/>
    </location>
    <ligand>
        <name>ATP</name>
        <dbReference type="ChEBI" id="CHEBI:30616"/>
    </ligand>
</feature>
<feature type="region of interest" description="Disordered" evidence="16">
    <location>
        <begin position="1861"/>
        <end position="1882"/>
    </location>
</feature>
<feature type="compositionally biased region" description="Pro residues" evidence="16">
    <location>
        <begin position="1724"/>
        <end position="1733"/>
    </location>
</feature>
<evidence type="ECO:0000259" key="19">
    <source>
        <dbReference type="Pfam" id="PF16212"/>
    </source>
</evidence>
<feature type="transmembrane region" description="Helical" evidence="17">
    <location>
        <begin position="836"/>
        <end position="858"/>
    </location>
</feature>
<dbReference type="GO" id="GO:0000287">
    <property type="term" value="F:magnesium ion binding"/>
    <property type="evidence" value="ECO:0007669"/>
    <property type="project" value="InterPro"/>
</dbReference>
<feature type="transmembrane region" description="Helical" evidence="17">
    <location>
        <begin position="1625"/>
        <end position="1646"/>
    </location>
</feature>
<feature type="region of interest" description="Disordered" evidence="16">
    <location>
        <begin position="1"/>
        <end position="56"/>
    </location>
</feature>
<evidence type="ECO:0000256" key="6">
    <source>
        <dbReference type="ARBA" id="ARBA00022741"/>
    </source>
</evidence>
<dbReference type="NCBIfam" id="TIGR01652">
    <property type="entry name" value="ATPase-Plipid"/>
    <property type="match status" value="1"/>
</dbReference>
<evidence type="ECO:0000256" key="17">
    <source>
        <dbReference type="SAM" id="Phobius"/>
    </source>
</evidence>
<comment type="caution">
    <text evidence="20">The sequence shown here is derived from an EMBL/GenBank/DDBJ whole genome shotgun (WGS) entry which is preliminary data.</text>
</comment>
<dbReference type="GO" id="GO:0140326">
    <property type="term" value="F:ATPase-coupled intramembrane lipid transporter activity"/>
    <property type="evidence" value="ECO:0007669"/>
    <property type="project" value="UniProtKB-EC"/>
</dbReference>
<dbReference type="SUPFAM" id="SSF81660">
    <property type="entry name" value="Metal cation-transporting ATPase, ATP-binding domain N"/>
    <property type="match status" value="1"/>
</dbReference>
<name>A0AAD6RKV4_9ROSI</name>
<dbReference type="Gene3D" id="3.90.550.10">
    <property type="entry name" value="Spore Coat Polysaccharide Biosynthesis Protein SpsA, Chain A"/>
    <property type="match status" value="1"/>
</dbReference>
<feature type="binding site" evidence="14">
    <location>
        <position position="1111"/>
    </location>
    <ligand>
        <name>ATP</name>
        <dbReference type="ChEBI" id="CHEBI:30616"/>
    </ligand>
</feature>
<dbReference type="PROSITE" id="PS00154">
    <property type="entry name" value="ATPASE_E1_E2"/>
    <property type="match status" value="1"/>
</dbReference>
<feature type="binding site" evidence="14">
    <location>
        <position position="1250"/>
    </location>
    <ligand>
        <name>ATP</name>
        <dbReference type="ChEBI" id="CHEBI:30616"/>
    </ligand>
</feature>
<dbReference type="SUPFAM" id="SSF56784">
    <property type="entry name" value="HAD-like"/>
    <property type="match status" value="1"/>
</dbReference>
<dbReference type="InterPro" id="IPR032631">
    <property type="entry name" value="P-type_ATPase_N"/>
</dbReference>
<dbReference type="Pfam" id="PF16209">
    <property type="entry name" value="PhoLip_ATPase_N"/>
    <property type="match status" value="1"/>
</dbReference>
<evidence type="ECO:0000256" key="16">
    <source>
        <dbReference type="SAM" id="MobiDB-lite"/>
    </source>
</evidence>
<dbReference type="InterPro" id="IPR036412">
    <property type="entry name" value="HAD-like_sf"/>
</dbReference>
<keyword evidence="5 15" id="KW-0479">Metal-binding</keyword>
<keyword evidence="21" id="KW-1185">Reference proteome</keyword>
<gene>
    <name evidence="20" type="ORF">NC653_000937</name>
</gene>
<evidence type="ECO:0000256" key="11">
    <source>
        <dbReference type="ARBA" id="ARBA00023136"/>
    </source>
</evidence>
<feature type="binding site" evidence="14">
    <location>
        <position position="906"/>
    </location>
    <ligand>
        <name>ATP</name>
        <dbReference type="ChEBI" id="CHEBI:30616"/>
    </ligand>
</feature>
<feature type="active site" description="4-aspartylphosphate intermediate" evidence="13">
    <location>
        <position position="904"/>
    </location>
</feature>
<dbReference type="EMBL" id="JAQIZT010000001">
    <property type="protein sequence ID" value="KAJ7010346.1"/>
    <property type="molecule type" value="Genomic_DNA"/>
</dbReference>
<dbReference type="Gene3D" id="2.70.150.10">
    <property type="entry name" value="Calcium-transporting ATPase, cytoplasmic transduction domain A"/>
    <property type="match status" value="1"/>
</dbReference>
<feature type="binding site" evidence="14">
    <location>
        <position position="1380"/>
    </location>
    <ligand>
        <name>ATP</name>
        <dbReference type="ChEBI" id="CHEBI:30616"/>
    </ligand>
</feature>
<dbReference type="CDD" id="cd02073">
    <property type="entry name" value="P-type_ATPase_APLT_Dnf-like"/>
    <property type="match status" value="1"/>
</dbReference>
<dbReference type="InterPro" id="IPR023298">
    <property type="entry name" value="ATPase_P-typ_TM_dom_sf"/>
</dbReference>
<comment type="similarity">
    <text evidence="2">Belongs to the cation transport ATPase (P-type) (TC 3.A.3) family. Type IV subfamily.</text>
</comment>
<feature type="compositionally biased region" description="Basic and acidic residues" evidence="16">
    <location>
        <begin position="1861"/>
        <end position="1876"/>
    </location>
</feature>
<dbReference type="PANTHER" id="PTHR24092">
    <property type="entry name" value="PROBABLE PHOSPHOLIPID-TRANSPORTING ATPASE"/>
    <property type="match status" value="1"/>
</dbReference>
<evidence type="ECO:0000256" key="14">
    <source>
        <dbReference type="PIRSR" id="PIRSR606539-2"/>
    </source>
</evidence>
<evidence type="ECO:0000256" key="7">
    <source>
        <dbReference type="ARBA" id="ARBA00022840"/>
    </source>
</evidence>
<feature type="binding site" evidence="14">
    <location>
        <position position="1251"/>
    </location>
    <ligand>
        <name>ATP</name>
        <dbReference type="ChEBI" id="CHEBI:30616"/>
    </ligand>
</feature>
<dbReference type="Gene3D" id="3.40.50.1000">
    <property type="entry name" value="HAD superfamily/HAD-like"/>
    <property type="match status" value="1"/>
</dbReference>
<comment type="catalytic activity">
    <reaction evidence="12">
        <text>ATP + H2O + phospholipidSide 1 = ADP + phosphate + phospholipidSide 2.</text>
        <dbReference type="EC" id="7.6.2.1"/>
    </reaction>
</comment>
<evidence type="ECO:0000256" key="15">
    <source>
        <dbReference type="PIRSR" id="PIRSR606539-3"/>
    </source>
</evidence>
<dbReference type="FunFam" id="3.90.550.10:FF:000180">
    <property type="entry name" value="Hexosyltransferase"/>
    <property type="match status" value="1"/>
</dbReference>
<dbReference type="FunFam" id="3.40.1110.10:FF:000146">
    <property type="entry name" value="Phospholipid-transporting ATPase"/>
    <property type="match status" value="1"/>
</dbReference>
<evidence type="ECO:0000256" key="5">
    <source>
        <dbReference type="ARBA" id="ARBA00022723"/>
    </source>
</evidence>
<evidence type="ECO:0000313" key="21">
    <source>
        <dbReference type="Proteomes" id="UP001164929"/>
    </source>
</evidence>
<feature type="binding site" evidence="15">
    <location>
        <position position="906"/>
    </location>
    <ligand>
        <name>Mg(2+)</name>
        <dbReference type="ChEBI" id="CHEBI:18420"/>
    </ligand>
</feature>
<evidence type="ECO:0000256" key="10">
    <source>
        <dbReference type="ARBA" id="ARBA00022989"/>
    </source>
</evidence>
<feature type="domain" description="P-type ATPase N-terminal" evidence="18">
    <location>
        <begin position="522"/>
        <end position="588"/>
    </location>
</feature>
<feature type="binding site" evidence="14">
    <location>
        <position position="905"/>
    </location>
    <ligand>
        <name>ATP</name>
        <dbReference type="ChEBI" id="CHEBI:30616"/>
    </ligand>
</feature>
<dbReference type="Pfam" id="PF13246">
    <property type="entry name" value="Cation_ATPase"/>
    <property type="match status" value="1"/>
</dbReference>
<dbReference type="SUPFAM" id="SSF53448">
    <property type="entry name" value="Nucleotide-diphospho-sugar transferases"/>
    <property type="match status" value="1"/>
</dbReference>
<dbReference type="GO" id="GO:0005524">
    <property type="term" value="F:ATP binding"/>
    <property type="evidence" value="ECO:0007669"/>
    <property type="project" value="UniProtKB-KW"/>
</dbReference>
<feature type="binding site" evidence="14">
    <location>
        <position position="1350"/>
    </location>
    <ligand>
        <name>ATP</name>
        <dbReference type="ChEBI" id="CHEBI:30616"/>
    </ligand>
</feature>
<dbReference type="EC" id="7.6.2.1" evidence="3"/>
<dbReference type="GO" id="GO:0005886">
    <property type="term" value="C:plasma membrane"/>
    <property type="evidence" value="ECO:0007669"/>
    <property type="project" value="TreeGrafter"/>
</dbReference>
<reference evidence="20 21" key="1">
    <citation type="journal article" date="2023" name="Mol. Ecol. Resour.">
        <title>Chromosome-level genome assembly of a triploid poplar Populus alba 'Berolinensis'.</title>
        <authorList>
            <person name="Chen S."/>
            <person name="Yu Y."/>
            <person name="Wang X."/>
            <person name="Wang S."/>
            <person name="Zhang T."/>
            <person name="Zhou Y."/>
            <person name="He R."/>
            <person name="Meng N."/>
            <person name="Wang Y."/>
            <person name="Liu W."/>
            <person name="Liu Z."/>
            <person name="Liu J."/>
            <person name="Guo Q."/>
            <person name="Huang H."/>
            <person name="Sederoff R.R."/>
            <person name="Wang G."/>
            <person name="Qu G."/>
            <person name="Chen S."/>
        </authorList>
    </citation>
    <scope>NUCLEOTIDE SEQUENCE [LARGE SCALE GENOMIC DNA]</scope>
    <source>
        <strain evidence="20">SC-2020</strain>
    </source>
</reference>
<evidence type="ECO:0000256" key="12">
    <source>
        <dbReference type="ARBA" id="ARBA00034036"/>
    </source>
</evidence>
<dbReference type="InterPro" id="IPR006539">
    <property type="entry name" value="P-type_ATPase_IV"/>
</dbReference>
<dbReference type="GO" id="GO:0045332">
    <property type="term" value="P:phospholipid translocation"/>
    <property type="evidence" value="ECO:0007669"/>
    <property type="project" value="TreeGrafter"/>
</dbReference>
<dbReference type="SFLD" id="SFLDF00027">
    <property type="entry name" value="p-type_atpase"/>
    <property type="match status" value="1"/>
</dbReference>
<keyword evidence="11 17" id="KW-0472">Membrane</keyword>
<dbReference type="InterPro" id="IPR023214">
    <property type="entry name" value="HAD_sf"/>
</dbReference>
<feature type="domain" description="P-type ATPase C-terminal" evidence="19">
    <location>
        <begin position="1402"/>
        <end position="1652"/>
    </location>
</feature>
<evidence type="ECO:0000256" key="4">
    <source>
        <dbReference type="ARBA" id="ARBA00022692"/>
    </source>
</evidence>
<comment type="cofactor">
    <cofactor evidence="15">
        <name>Mg(2+)</name>
        <dbReference type="ChEBI" id="CHEBI:18420"/>
    </cofactor>
</comment>